<dbReference type="AlphaFoldDB" id="A0AAW1J9N1"/>
<accession>A0AAW1J9N1</accession>
<protein>
    <recommendedName>
        <fullName evidence="4">S-adenosyl-L-methionine-dependent methyltransferase</fullName>
    </recommendedName>
</protein>
<proteinExistence type="predicted"/>
<comment type="caution">
    <text evidence="2">The sequence shown here is derived from an EMBL/GenBank/DDBJ whole genome shotgun (WGS) entry which is preliminary data.</text>
</comment>
<dbReference type="SUPFAM" id="SSF53335">
    <property type="entry name" value="S-adenosyl-L-methionine-dependent methyltransferases"/>
    <property type="match status" value="1"/>
</dbReference>
<gene>
    <name evidence="2" type="ORF">RND81_08G176700</name>
</gene>
<dbReference type="EMBL" id="JBDFQZ010000008">
    <property type="protein sequence ID" value="KAK9699486.1"/>
    <property type="molecule type" value="Genomic_DNA"/>
</dbReference>
<dbReference type="Pfam" id="PF13578">
    <property type="entry name" value="Methyltransf_24"/>
    <property type="match status" value="1"/>
</dbReference>
<keyword evidence="1" id="KW-0472">Membrane</keyword>
<evidence type="ECO:0000256" key="1">
    <source>
        <dbReference type="SAM" id="Phobius"/>
    </source>
</evidence>
<dbReference type="Gene3D" id="3.40.50.150">
    <property type="entry name" value="Vaccinia Virus protein VP39"/>
    <property type="match status" value="1"/>
</dbReference>
<dbReference type="PANTHER" id="PTHR37909">
    <property type="entry name" value="S-ADENOSYL-L-METHIONINE-DEPENDENT METHYLTRANSFERASES SUPERFAMILY PROTEIN"/>
    <property type="match status" value="1"/>
</dbReference>
<dbReference type="InterPro" id="IPR029063">
    <property type="entry name" value="SAM-dependent_MTases_sf"/>
</dbReference>
<evidence type="ECO:0008006" key="4">
    <source>
        <dbReference type="Google" id="ProtNLM"/>
    </source>
</evidence>
<evidence type="ECO:0000313" key="3">
    <source>
        <dbReference type="Proteomes" id="UP001443914"/>
    </source>
</evidence>
<sequence>MSHTRKLTSTSKIINHPKIRIVLLITITFTLGYFFSSFINHSVFPTDHFRYSLPQCGKTVPPDEVRSTILTAFYDDISPYQDFPPPHLAHLLEPKRLQGWGSNDVVFADLIKKNRPQTILEIGTFLGASAIHMANLTRDLDLETQIICLDHFRAWAGFRDMFKSLPMPNGDIMLLQQFMQNVVTLDLSETIIPVPFSASSGLDRLCELGILADLIEIDAGHDFHSAWDDINRAYKLLRPGGVMFGHDYFNKQDDHGVGRAVDLFAKFHGFKVTTSNQHWIIDVFA</sequence>
<keyword evidence="1" id="KW-0812">Transmembrane</keyword>
<dbReference type="Proteomes" id="UP001443914">
    <property type="component" value="Unassembled WGS sequence"/>
</dbReference>
<name>A0AAW1J9N1_SAPOF</name>
<organism evidence="2 3">
    <name type="scientific">Saponaria officinalis</name>
    <name type="common">Common soapwort</name>
    <name type="synonym">Lychnis saponaria</name>
    <dbReference type="NCBI Taxonomy" id="3572"/>
    <lineage>
        <taxon>Eukaryota</taxon>
        <taxon>Viridiplantae</taxon>
        <taxon>Streptophyta</taxon>
        <taxon>Embryophyta</taxon>
        <taxon>Tracheophyta</taxon>
        <taxon>Spermatophyta</taxon>
        <taxon>Magnoliopsida</taxon>
        <taxon>eudicotyledons</taxon>
        <taxon>Gunneridae</taxon>
        <taxon>Pentapetalae</taxon>
        <taxon>Caryophyllales</taxon>
        <taxon>Caryophyllaceae</taxon>
        <taxon>Caryophylleae</taxon>
        <taxon>Saponaria</taxon>
    </lineage>
</organism>
<keyword evidence="3" id="KW-1185">Reference proteome</keyword>
<evidence type="ECO:0000313" key="2">
    <source>
        <dbReference type="EMBL" id="KAK9699486.1"/>
    </source>
</evidence>
<dbReference type="PANTHER" id="PTHR37909:SF1">
    <property type="entry name" value="S-ADENOSYL-L-METHIONINE-DEPENDENT METHYLTRANSFERASES SUPERFAMILY PROTEIN"/>
    <property type="match status" value="1"/>
</dbReference>
<feature type="transmembrane region" description="Helical" evidence="1">
    <location>
        <begin position="21"/>
        <end position="39"/>
    </location>
</feature>
<reference evidence="2" key="1">
    <citation type="submission" date="2024-03" db="EMBL/GenBank/DDBJ databases">
        <title>WGS assembly of Saponaria officinalis var. Norfolk2.</title>
        <authorList>
            <person name="Jenkins J."/>
            <person name="Shu S."/>
            <person name="Grimwood J."/>
            <person name="Barry K."/>
            <person name="Goodstein D."/>
            <person name="Schmutz J."/>
            <person name="Leebens-Mack J."/>
            <person name="Osbourn A."/>
        </authorList>
    </citation>
    <scope>NUCLEOTIDE SEQUENCE [LARGE SCALE GENOMIC DNA]</scope>
    <source>
        <strain evidence="2">JIC</strain>
    </source>
</reference>
<keyword evidence="1" id="KW-1133">Transmembrane helix</keyword>